<dbReference type="InterPro" id="IPR043425">
    <property type="entry name" value="NusG-like"/>
</dbReference>
<comment type="caution">
    <text evidence="5">The sequence shown here is derived from an EMBL/GenBank/DDBJ whole genome shotgun (WGS) entry which is preliminary data.</text>
</comment>
<dbReference type="Gene3D" id="2.30.30.30">
    <property type="match status" value="1"/>
</dbReference>
<evidence type="ECO:0000256" key="3">
    <source>
        <dbReference type="ARBA" id="ARBA00023163"/>
    </source>
</evidence>
<dbReference type="GO" id="GO:0006354">
    <property type="term" value="P:DNA-templated transcription elongation"/>
    <property type="evidence" value="ECO:0007669"/>
    <property type="project" value="InterPro"/>
</dbReference>
<dbReference type="Proteomes" id="UP000216345">
    <property type="component" value="Unassembled WGS sequence"/>
</dbReference>
<keyword evidence="2" id="KW-0805">Transcription regulation</keyword>
<keyword evidence="1" id="KW-0889">Transcription antitermination</keyword>
<dbReference type="InterPro" id="IPR006645">
    <property type="entry name" value="NGN-like_dom"/>
</dbReference>
<evidence type="ECO:0000256" key="1">
    <source>
        <dbReference type="ARBA" id="ARBA00022814"/>
    </source>
</evidence>
<reference evidence="5 6" key="1">
    <citation type="submission" date="2017-07" db="EMBL/GenBank/DDBJ databases">
        <title>Phylogenetic study on the rhizospheric bacterium Ochrobactrum sp. A44.</title>
        <authorList>
            <person name="Krzyzanowska D.M."/>
            <person name="Ossowicki A."/>
            <person name="Rajewska M."/>
            <person name="Maciag T."/>
            <person name="Kaczynski Z."/>
            <person name="Czerwicka M."/>
            <person name="Jafra S."/>
        </authorList>
    </citation>
    <scope>NUCLEOTIDE SEQUENCE [LARGE SCALE GENOMIC DNA]</scope>
    <source>
        <strain evidence="5 6">PR17</strain>
    </source>
</reference>
<dbReference type="InterPro" id="IPR014722">
    <property type="entry name" value="Rib_uL2_dom2"/>
</dbReference>
<dbReference type="Gene3D" id="3.30.70.940">
    <property type="entry name" value="NusG, N-terminal domain"/>
    <property type="match status" value="1"/>
</dbReference>
<keyword evidence="6" id="KW-1185">Reference proteome</keyword>
<sequence length="215" mass="24034">MADKRLTEQAEEIDLTRCYAKLDRFMDQRKRRRAAIQKAAIRTNSDSPWLVLRVMTGRELSVKAALEAVNIEVLSPMKMGPKIRRQGREIAPKQQPVMIGYVLVRVVMNDDNYATLLGFEHVVSILGGYEKPYVVKATKINEFNNKAEKGEFDHEVPHAVFAGVRRVRIREGVFTGVEGELVSGGGKGKGIAVVEIKIFGQPTPMIMPLAFLSPL</sequence>
<evidence type="ECO:0000259" key="4">
    <source>
        <dbReference type="SMART" id="SM00738"/>
    </source>
</evidence>
<proteinExistence type="predicted"/>
<gene>
    <name evidence="5" type="ORF">CEV32_4907</name>
</gene>
<dbReference type="CDD" id="cd08000">
    <property type="entry name" value="NGN"/>
    <property type="match status" value="1"/>
</dbReference>
<dbReference type="SUPFAM" id="SSF82679">
    <property type="entry name" value="N-utilization substance G protein NusG, N-terminal domain"/>
    <property type="match status" value="1"/>
</dbReference>
<dbReference type="SMART" id="SM00738">
    <property type="entry name" value="NGN"/>
    <property type="match status" value="1"/>
</dbReference>
<name>A0A256FLJ8_9HYPH</name>
<accession>A0A256FLJ8</accession>
<feature type="domain" description="NusG-like N-terminal" evidence="4">
    <location>
        <begin position="46"/>
        <end position="147"/>
    </location>
</feature>
<keyword evidence="3" id="KW-0804">Transcription</keyword>
<dbReference type="PANTHER" id="PTHR30265">
    <property type="entry name" value="RHO-INTERACTING TRANSCRIPTION TERMINATION FACTOR NUSG"/>
    <property type="match status" value="1"/>
</dbReference>
<evidence type="ECO:0000313" key="5">
    <source>
        <dbReference type="EMBL" id="OYR15630.1"/>
    </source>
</evidence>
<dbReference type="GO" id="GO:0031564">
    <property type="term" value="P:transcription antitermination"/>
    <property type="evidence" value="ECO:0007669"/>
    <property type="project" value="UniProtKB-KW"/>
</dbReference>
<dbReference type="PANTHER" id="PTHR30265:SF4">
    <property type="entry name" value="KOW MOTIF FAMILY PROTEIN, EXPRESSED"/>
    <property type="match status" value="1"/>
</dbReference>
<evidence type="ECO:0000256" key="2">
    <source>
        <dbReference type="ARBA" id="ARBA00023015"/>
    </source>
</evidence>
<dbReference type="Pfam" id="PF02357">
    <property type="entry name" value="NusG"/>
    <property type="match status" value="1"/>
</dbReference>
<protein>
    <submittedName>
        <fullName evidence="5">Transcription termination factor nusG family protein</fullName>
    </submittedName>
</protein>
<evidence type="ECO:0000313" key="6">
    <source>
        <dbReference type="Proteomes" id="UP000216345"/>
    </source>
</evidence>
<dbReference type="EMBL" id="NNRK01000025">
    <property type="protein sequence ID" value="OYR15630.1"/>
    <property type="molecule type" value="Genomic_DNA"/>
</dbReference>
<dbReference type="InterPro" id="IPR036735">
    <property type="entry name" value="NGN_dom_sf"/>
</dbReference>
<organism evidence="5 6">
    <name type="scientific">Brucella rhizosphaerae</name>
    <dbReference type="NCBI Taxonomy" id="571254"/>
    <lineage>
        <taxon>Bacteria</taxon>
        <taxon>Pseudomonadati</taxon>
        <taxon>Pseudomonadota</taxon>
        <taxon>Alphaproteobacteria</taxon>
        <taxon>Hyphomicrobiales</taxon>
        <taxon>Brucellaceae</taxon>
        <taxon>Brucella/Ochrobactrum group</taxon>
        <taxon>Brucella</taxon>
    </lineage>
</organism>
<dbReference type="AlphaFoldDB" id="A0A256FLJ8"/>